<gene>
    <name evidence="3" type="ORF">WDS16_18730</name>
</gene>
<dbReference type="EMBL" id="CP147846">
    <property type="protein sequence ID" value="WXG67275.1"/>
    <property type="molecule type" value="Genomic_DNA"/>
</dbReference>
<reference evidence="3 4" key="1">
    <citation type="submission" date="2024-03" db="EMBL/GenBank/DDBJ databases">
        <title>Natural products discovery in diverse microorganisms through a two-stage MS feature dereplication strategy.</title>
        <authorList>
            <person name="Zhang R."/>
        </authorList>
    </citation>
    <scope>NUCLEOTIDE SEQUENCE [LARGE SCALE GENOMIC DNA]</scope>
    <source>
        <strain evidence="3 4">18930</strain>
    </source>
</reference>
<dbReference type="Gene3D" id="1.10.1040.10">
    <property type="entry name" value="N-(1-d-carboxylethyl)-l-norvaline Dehydrogenase, domain 2"/>
    <property type="match status" value="1"/>
</dbReference>
<dbReference type="RefSeq" id="WP_338886707.1">
    <property type="nucleotide sequence ID" value="NZ_CP147846.1"/>
</dbReference>
<keyword evidence="1" id="KW-0732">Signal</keyword>
<sequence length="125" mass="12637">MAQLYYQAQLTVFLTSLSAILHATALVNTAGVTASDFVPEALDMIAAIPAIVGPGLGTSIDARSYPGDLSTVTMMGATAAHITETSRSLGIPAGLPAAVEALYDAAIARGHGADDGASVIEVLRP</sequence>
<organism evidence="3 4">
    <name type="scientific">Rhodococcus sovatensis</name>
    <dbReference type="NCBI Taxonomy" id="1805840"/>
    <lineage>
        <taxon>Bacteria</taxon>
        <taxon>Bacillati</taxon>
        <taxon>Actinomycetota</taxon>
        <taxon>Actinomycetes</taxon>
        <taxon>Mycobacteriales</taxon>
        <taxon>Nocardiaceae</taxon>
        <taxon>Rhodococcus</taxon>
    </lineage>
</organism>
<dbReference type="Pfam" id="PF21761">
    <property type="entry name" value="RedAm-like_C"/>
    <property type="match status" value="1"/>
</dbReference>
<name>A0ABZ2PE17_9NOCA</name>
<feature type="chain" id="PRO_5047236133" description="NADPH-dependent reductive aminase-like C-terminal domain-containing protein" evidence="1">
    <location>
        <begin position="26"/>
        <end position="125"/>
    </location>
</feature>
<evidence type="ECO:0000313" key="4">
    <source>
        <dbReference type="Proteomes" id="UP001432000"/>
    </source>
</evidence>
<evidence type="ECO:0000313" key="3">
    <source>
        <dbReference type="EMBL" id="WXG67275.1"/>
    </source>
</evidence>
<keyword evidence="4" id="KW-1185">Reference proteome</keyword>
<dbReference type="InterPro" id="IPR048666">
    <property type="entry name" value="RedAm-like_C"/>
</dbReference>
<dbReference type="Proteomes" id="UP001432000">
    <property type="component" value="Chromosome"/>
</dbReference>
<feature type="domain" description="NADPH-dependent reductive aminase-like C-terminal" evidence="2">
    <location>
        <begin position="1"/>
        <end position="124"/>
    </location>
</feature>
<accession>A0ABZ2PE17</accession>
<evidence type="ECO:0000256" key="1">
    <source>
        <dbReference type="SAM" id="SignalP"/>
    </source>
</evidence>
<protein>
    <recommendedName>
        <fullName evidence="2">NADPH-dependent reductive aminase-like C-terminal domain-containing protein</fullName>
    </recommendedName>
</protein>
<evidence type="ECO:0000259" key="2">
    <source>
        <dbReference type="Pfam" id="PF21761"/>
    </source>
</evidence>
<feature type="signal peptide" evidence="1">
    <location>
        <begin position="1"/>
        <end position="25"/>
    </location>
</feature>
<dbReference type="InterPro" id="IPR013328">
    <property type="entry name" value="6PGD_dom2"/>
</dbReference>
<proteinExistence type="predicted"/>